<name>A0AAE1HDP5_9NEOP</name>
<proteinExistence type="predicted"/>
<dbReference type="AlphaFoldDB" id="A0AAE1HDP5"/>
<sequence>MQEMKRKGLDNMGLRTIARVARFSRFRRSSTNLYAHHPVPAVAVRDRIQDCVRVGGGMRAGEESGHTPAELDAALLGDGEDFARACRESGGKPSSRKLAPAAGAGMIAIACHLSSDAPGGGVRMLPLRVHSAAAYRIFAQPLQQGQGLGLEGRAPENHACRATRLLPDSPISSQGAGVVGGGEGRAVAARIQKPHASGLYELYGNPNPMHNAAVPVFRRPLRCSAEENNKECPGRPSKNIVPAQRENDFPGYSFRADPLCLLSKEDETKIPTDTTLQEHDCAFHSNSKSQCFYSHKL</sequence>
<protein>
    <submittedName>
        <fullName evidence="1">Shikimate dehydrogenase (NADP(+))</fullName>
    </submittedName>
</protein>
<dbReference type="EMBL" id="JAHWGI010000979">
    <property type="protein sequence ID" value="KAK3919362.1"/>
    <property type="molecule type" value="Genomic_DNA"/>
</dbReference>
<reference evidence="1" key="1">
    <citation type="submission" date="2021-07" db="EMBL/GenBank/DDBJ databases">
        <authorList>
            <person name="Catto M.A."/>
            <person name="Jacobson A."/>
            <person name="Kennedy G."/>
            <person name="Labadie P."/>
            <person name="Hunt B.G."/>
            <person name="Srinivasan R."/>
        </authorList>
    </citation>
    <scope>NUCLEOTIDE SEQUENCE</scope>
    <source>
        <strain evidence="1">PL_HMW_Pooled</strain>
        <tissue evidence="1">Head</tissue>
    </source>
</reference>
<keyword evidence="2" id="KW-1185">Reference proteome</keyword>
<gene>
    <name evidence="1" type="ORF">KUF71_008489</name>
</gene>
<evidence type="ECO:0000313" key="1">
    <source>
        <dbReference type="EMBL" id="KAK3919362.1"/>
    </source>
</evidence>
<comment type="caution">
    <text evidence="1">The sequence shown here is derived from an EMBL/GenBank/DDBJ whole genome shotgun (WGS) entry which is preliminary data.</text>
</comment>
<organism evidence="1 2">
    <name type="scientific">Frankliniella fusca</name>
    <dbReference type="NCBI Taxonomy" id="407009"/>
    <lineage>
        <taxon>Eukaryota</taxon>
        <taxon>Metazoa</taxon>
        <taxon>Ecdysozoa</taxon>
        <taxon>Arthropoda</taxon>
        <taxon>Hexapoda</taxon>
        <taxon>Insecta</taxon>
        <taxon>Pterygota</taxon>
        <taxon>Neoptera</taxon>
        <taxon>Paraneoptera</taxon>
        <taxon>Thysanoptera</taxon>
        <taxon>Terebrantia</taxon>
        <taxon>Thripoidea</taxon>
        <taxon>Thripidae</taxon>
        <taxon>Frankliniella</taxon>
    </lineage>
</organism>
<evidence type="ECO:0000313" key="2">
    <source>
        <dbReference type="Proteomes" id="UP001219518"/>
    </source>
</evidence>
<dbReference type="Proteomes" id="UP001219518">
    <property type="component" value="Unassembled WGS sequence"/>
</dbReference>
<reference evidence="1" key="2">
    <citation type="journal article" date="2023" name="BMC Genomics">
        <title>Pest status, molecular evolution, and epigenetic factors derived from the genome assembly of Frankliniella fusca, a thysanopteran phytovirus vector.</title>
        <authorList>
            <person name="Catto M.A."/>
            <person name="Labadie P.E."/>
            <person name="Jacobson A.L."/>
            <person name="Kennedy G.G."/>
            <person name="Srinivasan R."/>
            <person name="Hunt B.G."/>
        </authorList>
    </citation>
    <scope>NUCLEOTIDE SEQUENCE</scope>
    <source>
        <strain evidence="1">PL_HMW_Pooled</strain>
    </source>
</reference>
<accession>A0AAE1HDP5</accession>